<dbReference type="Proteomes" id="UP000219922">
    <property type="component" value="Unassembled WGS sequence"/>
</dbReference>
<proteinExistence type="predicted"/>
<comment type="caution">
    <text evidence="1">The sequence shown here is derived from an EMBL/GenBank/DDBJ whole genome shotgun (WGS) entry which is preliminary data.</text>
</comment>
<protein>
    <recommendedName>
        <fullName evidence="3">Cxxc_20_cxxc protein</fullName>
    </recommendedName>
</protein>
<evidence type="ECO:0000313" key="2">
    <source>
        <dbReference type="Proteomes" id="UP000219922"/>
    </source>
</evidence>
<evidence type="ECO:0000313" key="1">
    <source>
        <dbReference type="EMBL" id="PDZ94889.1"/>
    </source>
</evidence>
<organism evidence="1 2">
    <name type="scientific">Bacillus cereus</name>
    <dbReference type="NCBI Taxonomy" id="1396"/>
    <lineage>
        <taxon>Bacteria</taxon>
        <taxon>Bacillati</taxon>
        <taxon>Bacillota</taxon>
        <taxon>Bacilli</taxon>
        <taxon>Bacillales</taxon>
        <taxon>Bacillaceae</taxon>
        <taxon>Bacillus</taxon>
        <taxon>Bacillus cereus group</taxon>
    </lineage>
</organism>
<dbReference type="RefSeq" id="WP_098006472.1">
    <property type="nucleotide sequence ID" value="NZ_NUJB01000007.1"/>
</dbReference>
<reference evidence="1 2" key="1">
    <citation type="submission" date="2017-09" db="EMBL/GenBank/DDBJ databases">
        <title>Large-scale bioinformatics analysis of Bacillus genomes uncovers conserved roles of natural products in bacterial physiology.</title>
        <authorList>
            <consortium name="Agbiome Team Llc"/>
            <person name="Bleich R.M."/>
            <person name="Grubbs K.J."/>
            <person name="Santa Maria K.C."/>
            <person name="Allen S.E."/>
            <person name="Farag S."/>
            <person name="Shank E.A."/>
            <person name="Bowers A."/>
        </authorList>
    </citation>
    <scope>NUCLEOTIDE SEQUENCE [LARGE SCALE GENOMIC DNA]</scope>
    <source>
        <strain evidence="1 2">AFS092789</strain>
    </source>
</reference>
<dbReference type="EMBL" id="NVMX01000095">
    <property type="protein sequence ID" value="PDZ94889.1"/>
    <property type="molecule type" value="Genomic_DNA"/>
</dbReference>
<accession>A0A9X6STG4</accession>
<gene>
    <name evidence="1" type="ORF">CON36_31385</name>
</gene>
<name>A0A9X6STG4_BACCE</name>
<evidence type="ECO:0008006" key="3">
    <source>
        <dbReference type="Google" id="ProtNLM"/>
    </source>
</evidence>
<sequence>MTRCANCKKKWNALQVWSLFFKREGKDCPYCHKTQYLSADTLRAFARDGLTLTPVFLWIFPIFSKLSNKDEKDNVIRHSFNKK</sequence>
<dbReference type="AlphaFoldDB" id="A0A9X6STG4"/>